<dbReference type="PANTHER" id="PTHR33781:SF4">
    <property type="entry name" value="PROTEIN PHYTOCHROME KINASE SUBSTRATE 1"/>
    <property type="match status" value="1"/>
</dbReference>
<dbReference type="GO" id="GO:0009638">
    <property type="term" value="P:phototropism"/>
    <property type="evidence" value="ECO:0007669"/>
    <property type="project" value="InterPro"/>
</dbReference>
<dbReference type="FunCoup" id="A0A1Q3BYX7">
    <property type="interactions" value="521"/>
</dbReference>
<dbReference type="EMBL" id="BDDD01001090">
    <property type="protein sequence ID" value="GAV73225.1"/>
    <property type="molecule type" value="Genomic_DNA"/>
</dbReference>
<reference evidence="3" key="1">
    <citation type="submission" date="2016-04" db="EMBL/GenBank/DDBJ databases">
        <title>Cephalotus genome sequencing.</title>
        <authorList>
            <person name="Fukushima K."/>
            <person name="Hasebe M."/>
            <person name="Fang X."/>
        </authorList>
    </citation>
    <scope>NUCLEOTIDE SEQUENCE [LARGE SCALE GENOMIC DNA]</scope>
    <source>
        <strain evidence="3">cv. St1</strain>
    </source>
</reference>
<organism evidence="2 3">
    <name type="scientific">Cephalotus follicularis</name>
    <name type="common">Albany pitcher plant</name>
    <dbReference type="NCBI Taxonomy" id="3775"/>
    <lineage>
        <taxon>Eukaryota</taxon>
        <taxon>Viridiplantae</taxon>
        <taxon>Streptophyta</taxon>
        <taxon>Embryophyta</taxon>
        <taxon>Tracheophyta</taxon>
        <taxon>Spermatophyta</taxon>
        <taxon>Magnoliopsida</taxon>
        <taxon>eudicotyledons</taxon>
        <taxon>Gunneridae</taxon>
        <taxon>Pentapetalae</taxon>
        <taxon>rosids</taxon>
        <taxon>fabids</taxon>
        <taxon>Oxalidales</taxon>
        <taxon>Cephalotaceae</taxon>
        <taxon>Cephalotus</taxon>
    </lineage>
</organism>
<keyword evidence="3" id="KW-1185">Reference proteome</keyword>
<dbReference type="Proteomes" id="UP000187406">
    <property type="component" value="Unassembled WGS sequence"/>
</dbReference>
<dbReference type="OrthoDB" id="1916150at2759"/>
<name>A0A1Q3BYX7_CEPFO</name>
<dbReference type="STRING" id="3775.A0A1Q3BYX7"/>
<dbReference type="InterPro" id="IPR039615">
    <property type="entry name" value="PKS"/>
</dbReference>
<dbReference type="PANTHER" id="PTHR33781">
    <property type="entry name" value="PROTEIN PHYTOCHROME KINASE SUBSTRATE 1-RELATED"/>
    <property type="match status" value="1"/>
</dbReference>
<comment type="caution">
    <text evidence="2">The sequence shown here is derived from an EMBL/GenBank/DDBJ whole genome shotgun (WGS) entry which is preliminary data.</text>
</comment>
<dbReference type="AlphaFoldDB" id="A0A1Q3BYX7"/>
<proteinExistence type="predicted"/>
<evidence type="ECO:0000313" key="2">
    <source>
        <dbReference type="EMBL" id="GAV73225.1"/>
    </source>
</evidence>
<accession>A0A1Q3BYX7</accession>
<dbReference type="InParanoid" id="A0A1Q3BYX7"/>
<feature type="region of interest" description="Disordered" evidence="1">
    <location>
        <begin position="1"/>
        <end position="33"/>
    </location>
</feature>
<protein>
    <submittedName>
        <fullName evidence="2">Uncharacterized protein</fullName>
    </submittedName>
</protein>
<gene>
    <name evidence="2" type="ORF">CFOL_v3_16711</name>
</gene>
<sequence length="458" mass="50664">MATVNGKSACNTSLSQTFPLENNDKNRRDASFSSFLNSTEKTLRRKLAAESNRNLTTRQNHQYLETKKEDDGEIGIFGAEKYFNGVEEESPKLDSISARKYQCVKHEHVDVEPGKPKPQYGTPSIRSESSWDSRSSLLQIVMRNPLERKTNKVHSKSFLAGLGCKCSCYDKDSIDIDEHVGEMSFKRSTNYGVGQGKVSTKDPKKADLDYEIRVKGDLGVSKEKCFTFPTTISGEGNPPLKLQFQEEKSNLPRDSLEVYGSPLLDKGGKSFSLERRLTMMPWDATPRVEGIDYSANSGGIYDDSESDASSELFEIESLTGKANPFLARQASNATSGCVTPTTCYAPSEASIEWSVVTASAADFSVMSMSECEGLRPPVSIPNPVKSALLTASNAKTRSSKEMQRLNPGILLGCKSYKAVRVAGDAYRTNERPNPRMQRVSVSRFLPETKLTGFDSRHR</sequence>
<feature type="compositionally biased region" description="Polar residues" evidence="1">
    <location>
        <begin position="1"/>
        <end position="20"/>
    </location>
</feature>
<evidence type="ECO:0000256" key="1">
    <source>
        <dbReference type="SAM" id="MobiDB-lite"/>
    </source>
</evidence>
<evidence type="ECO:0000313" key="3">
    <source>
        <dbReference type="Proteomes" id="UP000187406"/>
    </source>
</evidence>